<dbReference type="InterPro" id="IPR026021">
    <property type="entry name" value="YdjA-like"/>
</dbReference>
<dbReference type="InterPro" id="IPR052530">
    <property type="entry name" value="NAD(P)H_nitroreductase"/>
</dbReference>
<evidence type="ECO:0000256" key="3">
    <source>
        <dbReference type="ARBA" id="ARBA00022630"/>
    </source>
</evidence>
<dbReference type="PANTHER" id="PTHR43821">
    <property type="entry name" value="NAD(P)H NITROREDUCTASE YDJA-RELATED"/>
    <property type="match status" value="1"/>
</dbReference>
<dbReference type="AlphaFoldDB" id="A0A193LIR6"/>
<dbReference type="RefSeq" id="WP_068617607.1">
    <property type="nucleotide sequence ID" value="NZ_CP016268.1"/>
</dbReference>
<dbReference type="GO" id="GO:0016491">
    <property type="term" value="F:oxidoreductase activity"/>
    <property type="evidence" value="ECO:0007669"/>
    <property type="project" value="UniProtKB-KW"/>
</dbReference>
<dbReference type="CDD" id="cd02135">
    <property type="entry name" value="YdjA-like"/>
    <property type="match status" value="1"/>
</dbReference>
<accession>A0A193LIR6</accession>
<evidence type="ECO:0000256" key="6">
    <source>
        <dbReference type="ARBA" id="ARBA00023002"/>
    </source>
</evidence>
<comment type="cofactor">
    <cofactor evidence="1">
        <name>FMN</name>
        <dbReference type="ChEBI" id="CHEBI:58210"/>
    </cofactor>
</comment>
<comment type="similarity">
    <text evidence="2">Belongs to the nitroreductase family.</text>
</comment>
<keyword evidence="4" id="KW-0288">FMN</keyword>
<dbReference type="InterPro" id="IPR029479">
    <property type="entry name" value="Nitroreductase"/>
</dbReference>
<evidence type="ECO:0000256" key="1">
    <source>
        <dbReference type="ARBA" id="ARBA00001917"/>
    </source>
</evidence>
<evidence type="ECO:0000259" key="8">
    <source>
        <dbReference type="Pfam" id="PF00881"/>
    </source>
</evidence>
<keyword evidence="7" id="KW-0520">NAD</keyword>
<feature type="domain" description="Nitroreductase" evidence="8">
    <location>
        <begin position="20"/>
        <end position="174"/>
    </location>
</feature>
<dbReference type="PANTHER" id="PTHR43821:SF1">
    <property type="entry name" value="NAD(P)H NITROREDUCTASE YDJA-RELATED"/>
    <property type="match status" value="1"/>
</dbReference>
<dbReference type="Proteomes" id="UP000092695">
    <property type="component" value="Chromosome"/>
</dbReference>
<dbReference type="KEGG" id="woc:BA177_15270"/>
<dbReference type="SUPFAM" id="SSF55469">
    <property type="entry name" value="FMN-dependent nitroreductase-like"/>
    <property type="match status" value="1"/>
</dbReference>
<dbReference type="Pfam" id="PF00881">
    <property type="entry name" value="Nitroreductase"/>
    <property type="match status" value="1"/>
</dbReference>
<dbReference type="OrthoDB" id="9773807at2"/>
<evidence type="ECO:0000256" key="5">
    <source>
        <dbReference type="ARBA" id="ARBA00022857"/>
    </source>
</evidence>
<dbReference type="InterPro" id="IPR000415">
    <property type="entry name" value="Nitroreductase-like"/>
</dbReference>
<proteinExistence type="inferred from homology"/>
<evidence type="ECO:0000313" key="10">
    <source>
        <dbReference type="Proteomes" id="UP000092695"/>
    </source>
</evidence>
<keyword evidence="6" id="KW-0560">Oxidoreductase</keyword>
<name>A0A193LIR6_9GAMM</name>
<evidence type="ECO:0000313" key="9">
    <source>
        <dbReference type="EMBL" id="ANO52366.1"/>
    </source>
</evidence>
<organism evidence="9 10">
    <name type="scientific">Woeseia oceani</name>
    <dbReference type="NCBI Taxonomy" id="1548547"/>
    <lineage>
        <taxon>Bacteria</taxon>
        <taxon>Pseudomonadati</taxon>
        <taxon>Pseudomonadota</taxon>
        <taxon>Gammaproteobacteria</taxon>
        <taxon>Woeseiales</taxon>
        <taxon>Woeseiaceae</taxon>
        <taxon>Woeseia</taxon>
    </lineage>
</organism>
<keyword evidence="5" id="KW-0521">NADP</keyword>
<sequence>MKDNYPDGTQKSLRLLAERIRARRTINLFLKQPVSRKLIRDAIEVARWAPNHHVTEPWHFYLLGPDAIQKCVELTRTIVTEKKGADKGNFKAEAAAARPGWLVVTCRYSADELTQQEDYASCCCAIQNLMLYLSEAGLASKWATGAINRDLRFFAALGIDPDKEFVVGLIFYGYPKITPQQKRRPVSEISTELP</sequence>
<dbReference type="EMBL" id="CP016268">
    <property type="protein sequence ID" value="ANO52366.1"/>
    <property type="molecule type" value="Genomic_DNA"/>
</dbReference>
<dbReference type="STRING" id="1548547.BA177_15270"/>
<evidence type="ECO:0000256" key="4">
    <source>
        <dbReference type="ARBA" id="ARBA00022643"/>
    </source>
</evidence>
<dbReference type="Gene3D" id="3.40.109.10">
    <property type="entry name" value="NADH Oxidase"/>
    <property type="match status" value="1"/>
</dbReference>
<protein>
    <recommendedName>
        <fullName evidence="8">Nitroreductase domain-containing protein</fullName>
    </recommendedName>
</protein>
<reference evidence="9 10" key="1">
    <citation type="submission" date="2016-06" db="EMBL/GenBank/DDBJ databases">
        <title>Complete genome sequence of a deep-branching marine Gamma Proteobacterium Woeseia oceani type strain XK5.</title>
        <authorList>
            <person name="Mu D."/>
            <person name="Du Z."/>
        </authorList>
    </citation>
    <scope>NUCLEOTIDE SEQUENCE [LARGE SCALE GENOMIC DNA]</scope>
    <source>
        <strain evidence="9 10">XK5</strain>
    </source>
</reference>
<keyword evidence="10" id="KW-1185">Reference proteome</keyword>
<evidence type="ECO:0000256" key="7">
    <source>
        <dbReference type="ARBA" id="ARBA00023027"/>
    </source>
</evidence>
<keyword evidence="3" id="KW-0285">Flavoprotein</keyword>
<gene>
    <name evidence="9" type="ORF">BA177_15270</name>
</gene>
<evidence type="ECO:0000256" key="2">
    <source>
        <dbReference type="ARBA" id="ARBA00007118"/>
    </source>
</evidence>